<gene>
    <name evidence="2" type="ORF">K469DRAFT_707828</name>
</gene>
<feature type="compositionally biased region" description="Basic and acidic residues" evidence="1">
    <location>
        <begin position="358"/>
        <end position="371"/>
    </location>
</feature>
<evidence type="ECO:0000256" key="1">
    <source>
        <dbReference type="SAM" id="MobiDB-lite"/>
    </source>
</evidence>
<feature type="region of interest" description="Disordered" evidence="1">
    <location>
        <begin position="447"/>
        <end position="541"/>
    </location>
</feature>
<evidence type="ECO:0000313" key="3">
    <source>
        <dbReference type="Proteomes" id="UP000800200"/>
    </source>
</evidence>
<feature type="compositionally biased region" description="Acidic residues" evidence="1">
    <location>
        <begin position="375"/>
        <end position="403"/>
    </location>
</feature>
<feature type="region of interest" description="Disordered" evidence="1">
    <location>
        <begin position="354"/>
        <end position="416"/>
    </location>
</feature>
<evidence type="ECO:0000313" key="2">
    <source>
        <dbReference type="EMBL" id="KAF2185595.1"/>
    </source>
</evidence>
<feature type="compositionally biased region" description="Polar residues" evidence="1">
    <location>
        <begin position="40"/>
        <end position="60"/>
    </location>
</feature>
<dbReference type="EMBL" id="ML994633">
    <property type="protein sequence ID" value="KAF2185595.1"/>
    <property type="molecule type" value="Genomic_DNA"/>
</dbReference>
<feature type="compositionally biased region" description="Basic residues" evidence="1">
    <location>
        <begin position="471"/>
        <end position="487"/>
    </location>
</feature>
<feature type="region of interest" description="Disordered" evidence="1">
    <location>
        <begin position="24"/>
        <end position="180"/>
    </location>
</feature>
<keyword evidence="3" id="KW-1185">Reference proteome</keyword>
<reference evidence="2" key="1">
    <citation type="journal article" date="2020" name="Stud. Mycol.">
        <title>101 Dothideomycetes genomes: a test case for predicting lifestyles and emergence of pathogens.</title>
        <authorList>
            <person name="Haridas S."/>
            <person name="Albert R."/>
            <person name="Binder M."/>
            <person name="Bloem J."/>
            <person name="Labutti K."/>
            <person name="Salamov A."/>
            <person name="Andreopoulos B."/>
            <person name="Baker S."/>
            <person name="Barry K."/>
            <person name="Bills G."/>
            <person name="Bluhm B."/>
            <person name="Cannon C."/>
            <person name="Castanera R."/>
            <person name="Culley D."/>
            <person name="Daum C."/>
            <person name="Ezra D."/>
            <person name="Gonzalez J."/>
            <person name="Henrissat B."/>
            <person name="Kuo A."/>
            <person name="Liang C."/>
            <person name="Lipzen A."/>
            <person name="Lutzoni F."/>
            <person name="Magnuson J."/>
            <person name="Mondo S."/>
            <person name="Nolan M."/>
            <person name="Ohm R."/>
            <person name="Pangilinan J."/>
            <person name="Park H.-J."/>
            <person name="Ramirez L."/>
            <person name="Alfaro M."/>
            <person name="Sun H."/>
            <person name="Tritt A."/>
            <person name="Yoshinaga Y."/>
            <person name="Zwiers L.-H."/>
            <person name="Turgeon B."/>
            <person name="Goodwin S."/>
            <person name="Spatafora J."/>
            <person name="Crous P."/>
            <person name="Grigoriev I."/>
        </authorList>
    </citation>
    <scope>NUCLEOTIDE SEQUENCE</scope>
    <source>
        <strain evidence="2">CBS 207.26</strain>
    </source>
</reference>
<feature type="compositionally biased region" description="Basic and acidic residues" evidence="1">
    <location>
        <begin position="94"/>
        <end position="120"/>
    </location>
</feature>
<protein>
    <submittedName>
        <fullName evidence="2">Uncharacterized protein</fullName>
    </submittedName>
</protein>
<feature type="compositionally biased region" description="Basic residues" evidence="1">
    <location>
        <begin position="129"/>
        <end position="138"/>
    </location>
</feature>
<accession>A0A6A6E3L1</accession>
<feature type="compositionally biased region" description="Basic and acidic residues" evidence="1">
    <location>
        <begin position="404"/>
        <end position="414"/>
    </location>
</feature>
<proteinExistence type="predicted"/>
<dbReference type="AlphaFoldDB" id="A0A6A6E3L1"/>
<sequence>MGKNKEKRALKKAAKAAAAAEAEATTAQAEVEMTDAGKSGTPTMTPKPSTNKENITSTAMSDGPTLPSLYEAKLNPEGGISLGEAPTGKPAKPTKREQGQGGKQEKQKGEADRKSVHDPAEADAEQTSRAKKRRKNKKNTGNAEEEKEEEALFAPAPPLPFNLLNPGETSRRDNSKPEIFNGLEPLHTPWELIAPNLRRDIEKRVGSEKWWTQNSAPVVLTRNANITSSINKLKAYLGHSLNPFSTIPMPSTLTSKSLLIPVSAQCEATSKLVSIIELTKRIVTPGETRQGTVRVDEGEEERKEVETWYLYTSLSGRTVEKKVKRKWDDVREYASDFKEGKTYSRKSKAKKFARAKKRMEQGIKPGKKDGLGDVDMGEVEPEEVPLPESGDEKEEEGEEEVFETLDREEKEDPPTKTVPVLTIWLSKTPIPEFRDAFGEQTFKVVKTQQTQSPRQVKMPVSVSKQVGVKDGKKRKTEKDKAGKRRREMKLGGQTDDADDGATANAGMKDAEGDKEMKGVGEEEVLDFDALEGGKEPVAMET</sequence>
<feature type="compositionally biased region" description="Basic and acidic residues" evidence="1">
    <location>
        <begin position="508"/>
        <end position="520"/>
    </location>
</feature>
<dbReference type="Proteomes" id="UP000800200">
    <property type="component" value="Unassembled WGS sequence"/>
</dbReference>
<organism evidence="2 3">
    <name type="scientific">Zopfia rhizophila CBS 207.26</name>
    <dbReference type="NCBI Taxonomy" id="1314779"/>
    <lineage>
        <taxon>Eukaryota</taxon>
        <taxon>Fungi</taxon>
        <taxon>Dikarya</taxon>
        <taxon>Ascomycota</taxon>
        <taxon>Pezizomycotina</taxon>
        <taxon>Dothideomycetes</taxon>
        <taxon>Dothideomycetes incertae sedis</taxon>
        <taxon>Zopfiaceae</taxon>
        <taxon>Zopfia</taxon>
    </lineage>
</organism>
<name>A0A6A6E3L1_9PEZI</name>
<dbReference type="OrthoDB" id="424402at2759"/>